<gene>
    <name evidence="2" type="ORF">C1637_07615</name>
    <name evidence="1" type="ORF">EG342_23585</name>
</gene>
<evidence type="ECO:0000313" key="2">
    <source>
        <dbReference type="EMBL" id="PNW14815.1"/>
    </source>
</evidence>
<dbReference type="Proteomes" id="UP000279972">
    <property type="component" value="Chromosome"/>
</dbReference>
<evidence type="ECO:0000313" key="3">
    <source>
        <dbReference type="Proteomes" id="UP000236262"/>
    </source>
</evidence>
<accession>A0A3G6RSZ6</accession>
<dbReference type="AlphaFoldDB" id="A0A3G6RSZ6"/>
<name>A0A3G6RSZ6_CHRLC</name>
<dbReference type="EMBL" id="PPEH01000002">
    <property type="protein sequence ID" value="PNW14815.1"/>
    <property type="molecule type" value="Genomic_DNA"/>
</dbReference>
<dbReference type="Proteomes" id="UP000236262">
    <property type="component" value="Unassembled WGS sequence"/>
</dbReference>
<protein>
    <recommendedName>
        <fullName evidence="5">TonB C-terminal domain-containing protein</fullName>
    </recommendedName>
</protein>
<reference evidence="2 3" key="1">
    <citation type="submission" date="2018-01" db="EMBL/GenBank/DDBJ databases">
        <title>Draft genome sequences of Chryseobacterium lactis NCTC11390, Chryseobacterium oncorhynchi 701B-08, and Chryseobacterium viscerum 687B-08.</title>
        <authorList>
            <person name="Jeong J.-J."/>
            <person name="Lee Y.J."/>
            <person name="Park B."/>
            <person name="Choi I.-G."/>
            <person name="Kim K.D."/>
        </authorList>
    </citation>
    <scope>NUCLEOTIDE SEQUENCE [LARGE SCALE GENOMIC DNA]</scope>
    <source>
        <strain evidence="2 3">NCTC11390</strain>
    </source>
</reference>
<evidence type="ECO:0000313" key="4">
    <source>
        <dbReference type="Proteomes" id="UP000279972"/>
    </source>
</evidence>
<dbReference type="KEGG" id="clac:EG342_23585"/>
<reference evidence="1 4" key="2">
    <citation type="submission" date="2018-11" db="EMBL/GenBank/DDBJ databases">
        <title>Proposal to divide the Flavobacteriaceae and reorganize its genera based on Amino Acid Identity values calculated from whole genome sequences.</title>
        <authorList>
            <person name="Nicholson A.C."/>
            <person name="Gulvik C.A."/>
            <person name="Whitney A.M."/>
            <person name="Humrighouse B.W."/>
            <person name="Bell M."/>
            <person name="Holmes B."/>
            <person name="Steigerwalt A.G."/>
            <person name="Villarma A."/>
            <person name="Sheth M."/>
            <person name="Batra D."/>
            <person name="Pryor J."/>
            <person name="Bernardet J.-F."/>
            <person name="Hugo C."/>
            <person name="Kampfer P."/>
            <person name="Newman J."/>
            <person name="McQuiston J.R."/>
        </authorList>
    </citation>
    <scope>NUCLEOTIDE SEQUENCE [LARGE SCALE GENOMIC DNA]</scope>
    <source>
        <strain evidence="1 4">KC_1864</strain>
    </source>
</reference>
<dbReference type="OrthoDB" id="1239324at2"/>
<keyword evidence="4" id="KW-1185">Reference proteome</keyword>
<evidence type="ECO:0008006" key="5">
    <source>
        <dbReference type="Google" id="ProtNLM"/>
    </source>
</evidence>
<proteinExistence type="predicted"/>
<evidence type="ECO:0000313" key="1">
    <source>
        <dbReference type="EMBL" id="AZA84695.1"/>
    </source>
</evidence>
<dbReference type="EMBL" id="CP033924">
    <property type="protein sequence ID" value="AZA84695.1"/>
    <property type="molecule type" value="Genomic_DNA"/>
</dbReference>
<dbReference type="RefSeq" id="WP_103290431.1">
    <property type="nucleotide sequence ID" value="NZ_CP033924.1"/>
</dbReference>
<sequence>MNQKLSIISATLLPLFYFSQKVEPREEIRLKSFDYSIYTQNKKDQTTDTELYLIPNKGDTIRENALIKNASGEETHRGIYRINGTEIHFVDIDLKNEKFSHKVYTPNKKGLLTLVKENSNLSAYPTDLPPKFKDNKPPHPEFVEGETKLYQWIEKNIYPILDKKFKKKEKGNAVLILEIDSKGTASFVEIKSLMLPNDIKKQLSDAVQKSPAWNTNIQGYEVSGVVFIPIEY</sequence>
<organism evidence="2 3">
    <name type="scientific">Chryseobacterium lactis</name>
    <dbReference type="NCBI Taxonomy" id="1241981"/>
    <lineage>
        <taxon>Bacteria</taxon>
        <taxon>Pseudomonadati</taxon>
        <taxon>Bacteroidota</taxon>
        <taxon>Flavobacteriia</taxon>
        <taxon>Flavobacteriales</taxon>
        <taxon>Weeksellaceae</taxon>
        <taxon>Chryseobacterium group</taxon>
        <taxon>Chryseobacterium</taxon>
    </lineage>
</organism>